<dbReference type="AlphaFoldDB" id="A0A835IJW2"/>
<evidence type="ECO:0000313" key="2">
    <source>
        <dbReference type="Proteomes" id="UP000631114"/>
    </source>
</evidence>
<dbReference type="EMBL" id="JADFTS010000002">
    <property type="protein sequence ID" value="KAF9619261.1"/>
    <property type="molecule type" value="Genomic_DNA"/>
</dbReference>
<protein>
    <submittedName>
        <fullName evidence="1">Uncharacterized protein</fullName>
    </submittedName>
</protein>
<evidence type="ECO:0000313" key="1">
    <source>
        <dbReference type="EMBL" id="KAF9619261.1"/>
    </source>
</evidence>
<dbReference type="OrthoDB" id="5835829at2759"/>
<name>A0A835IJW2_9MAGN</name>
<dbReference type="Proteomes" id="UP000631114">
    <property type="component" value="Unassembled WGS sequence"/>
</dbReference>
<gene>
    <name evidence="1" type="ORF">IFM89_005815</name>
</gene>
<dbReference type="Gene3D" id="3.40.50.2000">
    <property type="entry name" value="Glycogen Phosphorylase B"/>
    <property type="match status" value="1"/>
</dbReference>
<proteinExistence type="predicted"/>
<dbReference type="SUPFAM" id="SSF53756">
    <property type="entry name" value="UDP-Glycosyltransferase/glycogen phosphorylase"/>
    <property type="match status" value="1"/>
</dbReference>
<organism evidence="1 2">
    <name type="scientific">Coptis chinensis</name>
    <dbReference type="NCBI Taxonomy" id="261450"/>
    <lineage>
        <taxon>Eukaryota</taxon>
        <taxon>Viridiplantae</taxon>
        <taxon>Streptophyta</taxon>
        <taxon>Embryophyta</taxon>
        <taxon>Tracheophyta</taxon>
        <taxon>Spermatophyta</taxon>
        <taxon>Magnoliopsida</taxon>
        <taxon>Ranunculales</taxon>
        <taxon>Ranunculaceae</taxon>
        <taxon>Coptidoideae</taxon>
        <taxon>Coptis</taxon>
    </lineage>
</organism>
<keyword evidence="2" id="KW-1185">Reference proteome</keyword>
<comment type="caution">
    <text evidence="1">The sequence shown here is derived from an EMBL/GenBank/DDBJ whole genome shotgun (WGS) entry which is preliminary data.</text>
</comment>
<reference evidence="1 2" key="1">
    <citation type="submission" date="2020-10" db="EMBL/GenBank/DDBJ databases">
        <title>The Coptis chinensis genome and diversification of protoberbering-type alkaloids.</title>
        <authorList>
            <person name="Wang B."/>
            <person name="Shu S."/>
            <person name="Song C."/>
            <person name="Liu Y."/>
        </authorList>
    </citation>
    <scope>NUCLEOTIDE SEQUENCE [LARGE SCALE GENOMIC DNA]</scope>
    <source>
        <strain evidence="1">HL-2020</strain>
        <tissue evidence="1">Leaf</tissue>
    </source>
</reference>
<accession>A0A835IJW2</accession>
<sequence length="102" mass="11664">MGLEASEVPFVWVVRMNRIKENDQFLPEVFEERMAGKGLIIKDILGTSSNKIWTPWLKPEIVSVTKERIDDVVTQLMGNVLEAEAMRSSKADWQKVDLPTMT</sequence>